<sequence length="310" mass="35718">MNIKKETVYFTSIVILLSLLVDITGKFFYNIEKVGIITLIGSLIPAAVVFLLEKNFKLKDLFKDKLSLIYILYSILFITFYILSFFSEKVFNNIDYVVYLGWAVSLYILTIDNKVLKGKFNLGVLIKWAIVVIILDVFRLGIMGYYYTSEIDFNDLFSRVIGVFTVGLVSTISNFIFTMGEEYGWRYFLQTRLQSLFGKRRGVLITGFIWGLFHIPLYGLIFYNGLESVFASIEITIFCITFGIVLGLIYMESRSVIIVTFIHLMHNMFMANLLSTGSNQDFIFTKGFLIVSVLTSVIFYTPFLLNKKYN</sequence>
<feature type="transmembrane region" description="Helical" evidence="1">
    <location>
        <begin position="7"/>
        <end position="28"/>
    </location>
</feature>
<evidence type="ECO:0000256" key="1">
    <source>
        <dbReference type="SAM" id="Phobius"/>
    </source>
</evidence>
<dbReference type="Proteomes" id="UP000783742">
    <property type="component" value="Unassembled WGS sequence"/>
</dbReference>
<feature type="transmembrane region" description="Helical" evidence="1">
    <location>
        <begin position="256"/>
        <end position="275"/>
    </location>
</feature>
<dbReference type="InterPro" id="IPR042150">
    <property type="entry name" value="MmRce1-like"/>
</dbReference>
<feature type="domain" description="CAAX prenyl protease 2/Lysostaphin resistance protein A-like" evidence="2">
    <location>
        <begin position="172"/>
        <end position="269"/>
    </location>
</feature>
<keyword evidence="4" id="KW-1185">Reference proteome</keyword>
<dbReference type="Pfam" id="PF02517">
    <property type="entry name" value="Rce1-like"/>
    <property type="match status" value="1"/>
</dbReference>
<reference evidence="3 4" key="1">
    <citation type="submission" date="2021-06" db="EMBL/GenBank/DDBJ databases">
        <authorList>
            <person name="Sun Q."/>
            <person name="Li D."/>
        </authorList>
    </citation>
    <scope>NUCLEOTIDE SEQUENCE [LARGE SCALE GENOMIC DNA]</scope>
    <source>
        <strain evidence="3 4">MSJ-1</strain>
    </source>
</reference>
<dbReference type="InterPro" id="IPR003675">
    <property type="entry name" value="Rce1/LyrA-like_dom"/>
</dbReference>
<evidence type="ECO:0000313" key="4">
    <source>
        <dbReference type="Proteomes" id="UP000783742"/>
    </source>
</evidence>
<evidence type="ECO:0000259" key="2">
    <source>
        <dbReference type="Pfam" id="PF02517"/>
    </source>
</evidence>
<feature type="transmembrane region" description="Helical" evidence="1">
    <location>
        <begin position="65"/>
        <end position="84"/>
    </location>
</feature>
<dbReference type="PANTHER" id="PTHR35797">
    <property type="entry name" value="PROTEASE-RELATED"/>
    <property type="match status" value="1"/>
</dbReference>
<feature type="transmembrane region" description="Helical" evidence="1">
    <location>
        <begin position="229"/>
        <end position="249"/>
    </location>
</feature>
<dbReference type="RefSeq" id="WP_216549860.1">
    <property type="nucleotide sequence ID" value="NZ_JAHLQO010000006.1"/>
</dbReference>
<proteinExistence type="predicted"/>
<name>A0ABS6FJ56_9FIRM</name>
<gene>
    <name evidence="3" type="ORF">KQI68_09370</name>
</gene>
<comment type="caution">
    <text evidence="3">The sequence shown here is derived from an EMBL/GenBank/DDBJ whole genome shotgun (WGS) entry which is preliminary data.</text>
</comment>
<feature type="transmembrane region" description="Helical" evidence="1">
    <location>
        <begin position="160"/>
        <end position="180"/>
    </location>
</feature>
<feature type="transmembrane region" description="Helical" evidence="1">
    <location>
        <begin position="128"/>
        <end position="148"/>
    </location>
</feature>
<keyword evidence="1" id="KW-0472">Membrane</keyword>
<feature type="transmembrane region" description="Helical" evidence="1">
    <location>
        <begin position="34"/>
        <end position="53"/>
    </location>
</feature>
<keyword evidence="3" id="KW-0378">Hydrolase</keyword>
<keyword evidence="1" id="KW-1133">Transmembrane helix</keyword>
<organism evidence="3 4">
    <name type="scientific">Peptoniphilus ovalis</name>
    <dbReference type="NCBI Taxonomy" id="2841503"/>
    <lineage>
        <taxon>Bacteria</taxon>
        <taxon>Bacillati</taxon>
        <taxon>Bacillota</taxon>
        <taxon>Tissierellia</taxon>
        <taxon>Tissierellales</taxon>
        <taxon>Peptoniphilaceae</taxon>
        <taxon>Peptoniphilus</taxon>
    </lineage>
</organism>
<keyword evidence="1" id="KW-0812">Transmembrane</keyword>
<feature type="transmembrane region" description="Helical" evidence="1">
    <location>
        <begin position="96"/>
        <end position="116"/>
    </location>
</feature>
<dbReference type="GO" id="GO:0008237">
    <property type="term" value="F:metallopeptidase activity"/>
    <property type="evidence" value="ECO:0007669"/>
    <property type="project" value="UniProtKB-KW"/>
</dbReference>
<evidence type="ECO:0000313" key="3">
    <source>
        <dbReference type="EMBL" id="MBU5670039.1"/>
    </source>
</evidence>
<dbReference type="EMBL" id="JAHLQO010000006">
    <property type="protein sequence ID" value="MBU5670039.1"/>
    <property type="molecule type" value="Genomic_DNA"/>
</dbReference>
<keyword evidence="3" id="KW-0645">Protease</keyword>
<accession>A0ABS6FJ56</accession>
<dbReference type="PANTHER" id="PTHR35797:SF1">
    <property type="entry name" value="PROTEASE"/>
    <property type="match status" value="1"/>
</dbReference>
<feature type="transmembrane region" description="Helical" evidence="1">
    <location>
        <begin position="287"/>
        <end position="305"/>
    </location>
</feature>
<feature type="transmembrane region" description="Helical" evidence="1">
    <location>
        <begin position="201"/>
        <end position="223"/>
    </location>
</feature>
<keyword evidence="3" id="KW-0482">Metalloprotease</keyword>
<protein>
    <submittedName>
        <fullName evidence="3">CPBP family intramembrane metalloprotease</fullName>
    </submittedName>
</protein>